<dbReference type="STRING" id="1231623.Tasa_046_021"/>
<dbReference type="AlphaFoldDB" id="A0A0D6MNU8"/>
<evidence type="ECO:0000313" key="4">
    <source>
        <dbReference type="EMBL" id="GAN55339.1"/>
    </source>
</evidence>
<dbReference type="EMBL" id="BALE01000046">
    <property type="protein sequence ID" value="GAN55339.1"/>
    <property type="molecule type" value="Genomic_DNA"/>
</dbReference>
<dbReference type="Pfam" id="PF04333">
    <property type="entry name" value="MlaA"/>
    <property type="match status" value="1"/>
</dbReference>
<accession>A0A0D6MNU8</accession>
<evidence type="ECO:0000256" key="1">
    <source>
        <dbReference type="ARBA" id="ARBA00010634"/>
    </source>
</evidence>
<gene>
    <name evidence="4" type="ORF">Tasa_046_021</name>
</gene>
<dbReference type="Proteomes" id="UP000032679">
    <property type="component" value="Unassembled WGS sequence"/>
</dbReference>
<keyword evidence="4" id="KW-0449">Lipoprotein</keyword>
<dbReference type="GO" id="GO:0120010">
    <property type="term" value="P:intermembrane phospholipid transfer"/>
    <property type="evidence" value="ECO:0007669"/>
    <property type="project" value="TreeGrafter"/>
</dbReference>
<proteinExistence type="inferred from homology"/>
<comment type="caution">
    <text evidence="4">The sequence shown here is derived from an EMBL/GenBank/DDBJ whole genome shotgun (WGS) entry which is preliminary data.</text>
</comment>
<keyword evidence="5" id="KW-1185">Reference proteome</keyword>
<evidence type="ECO:0000256" key="3">
    <source>
        <dbReference type="SAM" id="MobiDB-lite"/>
    </source>
</evidence>
<sequence>MAAALAVCGLTGLSACHGLYNPPPKDPDALADYKEANDPYEPLNRKMYGVQMWAFKYVIKPVGKAWIWVLPSPVRRSLGNIAETWNQPVVFFSDVGAARPRRAGDAFVRYAINMTAGAAGLFDVAKYAGYPHHDGGAGLMMASWGMPSGPYLFVPGTGPTTIRDGVGTGVDIVFQPLTWVPSGYGLLTFYTAYSTAGTINAFADHIQDFDQVERDSLDPYATIRSAWQQNRQSQVDTIRNDHRATTPDWYN</sequence>
<keyword evidence="2" id="KW-0732">Signal</keyword>
<dbReference type="PRINTS" id="PR01805">
    <property type="entry name" value="VACJLIPOPROT"/>
</dbReference>
<evidence type="ECO:0000313" key="5">
    <source>
        <dbReference type="Proteomes" id="UP000032679"/>
    </source>
</evidence>
<protein>
    <submittedName>
        <fullName evidence="4">Lipoprotein</fullName>
    </submittedName>
</protein>
<feature type="region of interest" description="Disordered" evidence="3">
    <location>
        <begin position="231"/>
        <end position="251"/>
    </location>
</feature>
<reference evidence="4 5" key="1">
    <citation type="submission" date="2012-10" db="EMBL/GenBank/DDBJ databases">
        <title>Genome sequencing of Tanticharoenia sakaeratensis NBRC 103193.</title>
        <authorList>
            <person name="Azuma Y."/>
            <person name="Hadano H."/>
            <person name="Hirakawa H."/>
            <person name="Matsushita K."/>
        </authorList>
    </citation>
    <scope>NUCLEOTIDE SEQUENCE [LARGE SCALE GENOMIC DNA]</scope>
    <source>
        <strain evidence="4 5">NBRC 103193</strain>
    </source>
</reference>
<comment type="similarity">
    <text evidence="1">Belongs to the MlaA family.</text>
</comment>
<name>A0A0D6MNU8_9PROT</name>
<dbReference type="GO" id="GO:0016020">
    <property type="term" value="C:membrane"/>
    <property type="evidence" value="ECO:0007669"/>
    <property type="project" value="InterPro"/>
</dbReference>
<dbReference type="InterPro" id="IPR007428">
    <property type="entry name" value="MlaA"/>
</dbReference>
<dbReference type="PANTHER" id="PTHR30035:SF3">
    <property type="entry name" value="INTERMEMBRANE PHOSPHOLIPID TRANSPORT SYSTEM LIPOPROTEIN MLAA"/>
    <property type="match status" value="1"/>
</dbReference>
<dbReference type="RefSeq" id="WP_241767788.1">
    <property type="nucleotide sequence ID" value="NZ_BALE01000046.1"/>
</dbReference>
<evidence type="ECO:0000256" key="2">
    <source>
        <dbReference type="ARBA" id="ARBA00022729"/>
    </source>
</evidence>
<dbReference type="PANTHER" id="PTHR30035">
    <property type="entry name" value="LIPOPROTEIN VACJ-RELATED"/>
    <property type="match status" value="1"/>
</dbReference>
<organism evidence="4 5">
    <name type="scientific">Tanticharoenia sakaeratensis NBRC 103193</name>
    <dbReference type="NCBI Taxonomy" id="1231623"/>
    <lineage>
        <taxon>Bacteria</taxon>
        <taxon>Pseudomonadati</taxon>
        <taxon>Pseudomonadota</taxon>
        <taxon>Alphaproteobacteria</taxon>
        <taxon>Acetobacterales</taxon>
        <taxon>Acetobacteraceae</taxon>
        <taxon>Tanticharoenia</taxon>
    </lineage>
</organism>